<comment type="subcellular location">
    <subcellularLocation>
        <location evidence="9">Cell membrane</location>
        <topology evidence="9">Peripheral membrane protein</topology>
        <orientation evidence="9">Cytoplasmic side</orientation>
    </subcellularLocation>
    <subcellularLocation>
        <location evidence="9">Cytoplasm</location>
    </subcellularLocation>
</comment>
<dbReference type="FunFam" id="1.20.120.140:FF:000002">
    <property type="entry name" value="Signal recognition particle receptor FtsY"/>
    <property type="match status" value="1"/>
</dbReference>
<dbReference type="InterPro" id="IPR004390">
    <property type="entry name" value="SR_rcpt_FtsY"/>
</dbReference>
<dbReference type="EC" id="3.6.5.4" evidence="9"/>
<dbReference type="HAMAP" id="MF_00920">
    <property type="entry name" value="FtsY"/>
    <property type="match status" value="1"/>
</dbReference>
<dbReference type="SMART" id="SM00963">
    <property type="entry name" value="SRP54_N"/>
    <property type="match status" value="1"/>
</dbReference>
<dbReference type="eggNOG" id="COG0552">
    <property type="taxonomic scope" value="Bacteria"/>
</dbReference>
<keyword evidence="1 9" id="KW-1003">Cell membrane</keyword>
<evidence type="ECO:0000313" key="12">
    <source>
        <dbReference type="EMBL" id="ADL13176.1"/>
    </source>
</evidence>
<dbReference type="NCBIfam" id="TIGR00064">
    <property type="entry name" value="ftsY"/>
    <property type="match status" value="1"/>
</dbReference>
<dbReference type="SUPFAM" id="SSF47364">
    <property type="entry name" value="Domain of the SRP/SRP receptor G-proteins"/>
    <property type="match status" value="1"/>
</dbReference>
<comment type="subunit">
    <text evidence="9">Part of the signal recognition particle protein translocation system, which is composed of SRP and FtsY.</text>
</comment>
<keyword evidence="5 9" id="KW-0342">GTP-binding</keyword>
<gene>
    <name evidence="9" type="primary">ftsY</name>
    <name evidence="12" type="ordered locus">Acear_1671</name>
</gene>
<dbReference type="InterPro" id="IPR027417">
    <property type="entry name" value="P-loop_NTPase"/>
</dbReference>
<evidence type="ECO:0000313" key="13">
    <source>
        <dbReference type="Proteomes" id="UP000001661"/>
    </source>
</evidence>
<dbReference type="PROSITE" id="PS00300">
    <property type="entry name" value="SRP54"/>
    <property type="match status" value="1"/>
</dbReference>
<evidence type="ECO:0000256" key="7">
    <source>
        <dbReference type="ARBA" id="ARBA00023170"/>
    </source>
</evidence>
<dbReference type="InterPro" id="IPR000897">
    <property type="entry name" value="SRP54_GTPase_dom"/>
</dbReference>
<evidence type="ECO:0000256" key="3">
    <source>
        <dbReference type="ARBA" id="ARBA00022741"/>
    </source>
</evidence>
<dbReference type="RefSeq" id="WP_013278621.1">
    <property type="nucleotide sequence ID" value="NC_014378.1"/>
</dbReference>
<keyword evidence="3 9" id="KW-0547">Nucleotide-binding</keyword>
<dbReference type="SMART" id="SM00962">
    <property type="entry name" value="SRP54"/>
    <property type="match status" value="1"/>
</dbReference>
<dbReference type="GO" id="GO:0005525">
    <property type="term" value="F:GTP binding"/>
    <property type="evidence" value="ECO:0007669"/>
    <property type="project" value="UniProtKB-UniRule"/>
</dbReference>
<evidence type="ECO:0000256" key="10">
    <source>
        <dbReference type="SAM" id="MobiDB-lite"/>
    </source>
</evidence>
<dbReference type="STRING" id="574087.Acear_1671"/>
<keyword evidence="4 9" id="KW-0378">Hydrolase</keyword>
<organism evidence="12 13">
    <name type="scientific">Acetohalobium arabaticum (strain ATCC 49924 / DSM 5501 / Z-7288)</name>
    <dbReference type="NCBI Taxonomy" id="574087"/>
    <lineage>
        <taxon>Bacteria</taxon>
        <taxon>Bacillati</taxon>
        <taxon>Bacillota</taxon>
        <taxon>Clostridia</taxon>
        <taxon>Halanaerobiales</taxon>
        <taxon>Halobacteroidaceae</taxon>
        <taxon>Acetohalobium</taxon>
    </lineage>
</organism>
<dbReference type="AlphaFoldDB" id="D9QRN5"/>
<comment type="catalytic activity">
    <reaction evidence="8 9">
        <text>GTP + H2O = GDP + phosphate + H(+)</text>
        <dbReference type="Rhea" id="RHEA:19669"/>
        <dbReference type="ChEBI" id="CHEBI:15377"/>
        <dbReference type="ChEBI" id="CHEBI:15378"/>
        <dbReference type="ChEBI" id="CHEBI:37565"/>
        <dbReference type="ChEBI" id="CHEBI:43474"/>
        <dbReference type="ChEBI" id="CHEBI:58189"/>
        <dbReference type="EC" id="3.6.5.4"/>
    </reaction>
</comment>
<reference evidence="12 13" key="1">
    <citation type="journal article" date="2010" name="Stand. Genomic Sci.">
        <title>Complete genome sequence of Acetohalobium arabaticum type strain (Z-7288).</title>
        <authorList>
            <person name="Sikorski J."/>
            <person name="Lapidus A."/>
            <person name="Chertkov O."/>
            <person name="Lucas S."/>
            <person name="Copeland A."/>
            <person name="Glavina Del Rio T."/>
            <person name="Nolan M."/>
            <person name="Tice H."/>
            <person name="Cheng J.F."/>
            <person name="Han C."/>
            <person name="Brambilla E."/>
            <person name="Pitluck S."/>
            <person name="Liolios K."/>
            <person name="Ivanova N."/>
            <person name="Mavromatis K."/>
            <person name="Mikhailova N."/>
            <person name="Pati A."/>
            <person name="Bruce D."/>
            <person name="Detter C."/>
            <person name="Tapia R."/>
            <person name="Goodwin L."/>
            <person name="Chen A."/>
            <person name="Palaniappan K."/>
            <person name="Land M."/>
            <person name="Hauser L."/>
            <person name="Chang Y.J."/>
            <person name="Jeffries C.D."/>
            <person name="Rohde M."/>
            <person name="Goker M."/>
            <person name="Spring S."/>
            <person name="Woyke T."/>
            <person name="Bristow J."/>
            <person name="Eisen J.A."/>
            <person name="Markowitz V."/>
            <person name="Hugenholtz P."/>
            <person name="Kyrpides N.C."/>
            <person name="Klenk H.P."/>
        </authorList>
    </citation>
    <scope>NUCLEOTIDE SEQUENCE [LARGE SCALE GENOMIC DNA]</scope>
    <source>
        <strain evidence="13">ATCC 49924 / DSM 5501 / Z-7288</strain>
    </source>
</reference>
<proteinExistence type="inferred from homology"/>
<feature type="region of interest" description="Disordered" evidence="10">
    <location>
        <begin position="1"/>
        <end position="74"/>
    </location>
</feature>
<dbReference type="InterPro" id="IPR042101">
    <property type="entry name" value="SRP54_N_sf"/>
</dbReference>
<evidence type="ECO:0000256" key="6">
    <source>
        <dbReference type="ARBA" id="ARBA00023136"/>
    </source>
</evidence>
<dbReference type="GO" id="GO:0005737">
    <property type="term" value="C:cytoplasm"/>
    <property type="evidence" value="ECO:0007669"/>
    <property type="project" value="UniProtKB-SubCell"/>
</dbReference>
<evidence type="ECO:0000256" key="9">
    <source>
        <dbReference type="HAMAP-Rule" id="MF_00920"/>
    </source>
</evidence>
<dbReference type="FunFam" id="3.40.50.300:FF:000053">
    <property type="entry name" value="Signal recognition particle receptor FtsY"/>
    <property type="match status" value="1"/>
</dbReference>
<dbReference type="SMART" id="SM00382">
    <property type="entry name" value="AAA"/>
    <property type="match status" value="1"/>
</dbReference>
<dbReference type="CDD" id="cd17874">
    <property type="entry name" value="FtsY"/>
    <property type="match status" value="1"/>
</dbReference>
<dbReference type="SUPFAM" id="SSF52540">
    <property type="entry name" value="P-loop containing nucleoside triphosphate hydrolases"/>
    <property type="match status" value="1"/>
</dbReference>
<accession>D9QRN5</accession>
<dbReference type="GO" id="GO:0005886">
    <property type="term" value="C:plasma membrane"/>
    <property type="evidence" value="ECO:0007669"/>
    <property type="project" value="UniProtKB-SubCell"/>
</dbReference>
<evidence type="ECO:0000256" key="4">
    <source>
        <dbReference type="ARBA" id="ARBA00022801"/>
    </source>
</evidence>
<dbReference type="GO" id="GO:0003924">
    <property type="term" value="F:GTPase activity"/>
    <property type="evidence" value="ECO:0007669"/>
    <property type="project" value="UniProtKB-UniRule"/>
</dbReference>
<dbReference type="Proteomes" id="UP000001661">
    <property type="component" value="Chromosome"/>
</dbReference>
<dbReference type="InterPro" id="IPR013822">
    <property type="entry name" value="Signal_recog_particl_SRP54_hlx"/>
</dbReference>
<keyword evidence="13" id="KW-1185">Reference proteome</keyword>
<name>D9QRN5_ACEAZ</name>
<feature type="domain" description="SRP54-type proteins GTP-binding" evidence="11">
    <location>
        <begin position="341"/>
        <end position="354"/>
    </location>
</feature>
<evidence type="ECO:0000256" key="5">
    <source>
        <dbReference type="ARBA" id="ARBA00023134"/>
    </source>
</evidence>
<comment type="function">
    <text evidence="9">Involved in targeting and insertion of nascent membrane proteins into the cytoplasmic membrane. Acts as a receptor for the complex formed by the signal recognition particle (SRP) and the ribosome-nascent chain (RNC).</text>
</comment>
<dbReference type="InterPro" id="IPR036225">
    <property type="entry name" value="SRP/SRP_N"/>
</dbReference>
<dbReference type="OrthoDB" id="9804720at2"/>
<evidence type="ECO:0000256" key="2">
    <source>
        <dbReference type="ARBA" id="ARBA00022490"/>
    </source>
</evidence>
<dbReference type="Pfam" id="PF02881">
    <property type="entry name" value="SRP54_N"/>
    <property type="match status" value="1"/>
</dbReference>
<comment type="similarity">
    <text evidence="9">Belongs to the GTP-binding SRP family. FtsY subfamily.</text>
</comment>
<evidence type="ECO:0000256" key="1">
    <source>
        <dbReference type="ARBA" id="ARBA00022475"/>
    </source>
</evidence>
<dbReference type="InterPro" id="IPR003593">
    <property type="entry name" value="AAA+_ATPase"/>
</dbReference>
<dbReference type="PANTHER" id="PTHR43134:SF1">
    <property type="entry name" value="SIGNAL RECOGNITION PARTICLE RECEPTOR SUBUNIT ALPHA"/>
    <property type="match status" value="1"/>
</dbReference>
<feature type="binding site" evidence="9">
    <location>
        <begin position="174"/>
        <end position="181"/>
    </location>
    <ligand>
        <name>GTP</name>
        <dbReference type="ChEBI" id="CHEBI:37565"/>
    </ligand>
</feature>
<dbReference type="EMBL" id="CP002105">
    <property type="protein sequence ID" value="ADL13176.1"/>
    <property type="molecule type" value="Genomic_DNA"/>
</dbReference>
<dbReference type="Gene3D" id="3.40.50.300">
    <property type="entry name" value="P-loop containing nucleotide triphosphate hydrolases"/>
    <property type="match status" value="1"/>
</dbReference>
<feature type="binding site" evidence="9">
    <location>
        <begin position="320"/>
        <end position="323"/>
    </location>
    <ligand>
        <name>GTP</name>
        <dbReference type="ChEBI" id="CHEBI:37565"/>
    </ligand>
</feature>
<feature type="binding site" evidence="9">
    <location>
        <begin position="256"/>
        <end position="260"/>
    </location>
    <ligand>
        <name>GTP</name>
        <dbReference type="ChEBI" id="CHEBI:37565"/>
    </ligand>
</feature>
<sequence>MFKKLFGRSKKGEDEDQKQPQNQAEAEDEEVEKEENNTDTGGVFNRLETHNPDELEDEDTSETEDEGGFFSRLKDGLSKTRNSFVSQVQNLFTGRSSIDEELYEELEEILIQADVGVHTTMGLVDELRTIAEEEGIKDPSKLHNVFKEQLEDILDRGADDVYDNHRLTILMVVGVNGVGKTTTIGKIALRAKQNSQDVLLAAGDTFRAGAIEQLEAWGTEVGVDIISHEAGADSAAVAYDAVQAAKARDKDLLVVDTAGRLHTQDNLMEELKKVHRIIDREAEDARVEVLLVLDATTGQNAISQAEMFDKAVDVDGIALTKLDGTAKGGIILAVKEELGIPVKLIGVGEDVEDLQDFEPDAFIDALFAE</sequence>
<dbReference type="Gene3D" id="1.20.120.140">
    <property type="entry name" value="Signal recognition particle SRP54, nucleotide-binding domain"/>
    <property type="match status" value="1"/>
</dbReference>
<feature type="compositionally biased region" description="Acidic residues" evidence="10">
    <location>
        <begin position="54"/>
        <end position="67"/>
    </location>
</feature>
<dbReference type="GO" id="GO:0005047">
    <property type="term" value="F:signal recognition particle binding"/>
    <property type="evidence" value="ECO:0007669"/>
    <property type="project" value="TreeGrafter"/>
</dbReference>
<keyword evidence="2 9" id="KW-0963">Cytoplasm</keyword>
<dbReference type="KEGG" id="aar:Acear_1671"/>
<dbReference type="GO" id="GO:0006614">
    <property type="term" value="P:SRP-dependent cotranslational protein targeting to membrane"/>
    <property type="evidence" value="ECO:0007669"/>
    <property type="project" value="InterPro"/>
</dbReference>
<evidence type="ECO:0000259" key="11">
    <source>
        <dbReference type="PROSITE" id="PS00300"/>
    </source>
</evidence>
<evidence type="ECO:0000256" key="8">
    <source>
        <dbReference type="ARBA" id="ARBA00048027"/>
    </source>
</evidence>
<keyword evidence="6 9" id="KW-0472">Membrane</keyword>
<dbReference type="Pfam" id="PF00448">
    <property type="entry name" value="SRP54"/>
    <property type="match status" value="1"/>
</dbReference>
<dbReference type="HOGENOM" id="CLU_009301_3_0_9"/>
<keyword evidence="7 9" id="KW-0675">Receptor</keyword>
<protein>
    <recommendedName>
        <fullName evidence="9">Signal recognition particle receptor FtsY</fullName>
        <shortName evidence="9">SRP receptor</shortName>
        <ecNumber evidence="9">3.6.5.4</ecNumber>
    </recommendedName>
</protein>
<dbReference type="PANTHER" id="PTHR43134">
    <property type="entry name" value="SIGNAL RECOGNITION PARTICLE RECEPTOR SUBUNIT ALPHA"/>
    <property type="match status" value="1"/>
</dbReference>